<dbReference type="KEGG" id="rox:BV494_07835"/>
<sequence>MSKKIRGFAHLFGFSANASEDDEDEKEKSKKAKGRRAEDDDKDDQDDQGKSKKSQRAEDDGDDPDDEDGNDKEKSKKAKSRRAEDDDDDADADEDEGDENDGDDDEDDRDVKKGRRAERDRISRILGSKYAAGKGPLAVSLAITTGMSSAAAIRVLASSGPMQPQQSRRMSLDERMSKVENHQLGNDVQPAASGSAGALVTAMTSLYNSTKGKK</sequence>
<protein>
    <submittedName>
        <fullName evidence="2">DNA primase</fullName>
    </submittedName>
</protein>
<feature type="compositionally biased region" description="Basic and acidic residues" evidence="1">
    <location>
        <begin position="47"/>
        <end position="58"/>
    </location>
</feature>
<dbReference type="AlphaFoldDB" id="A0A2L1UPU2"/>
<organism evidence="2 3">
    <name type="scientific">Rahnella sikkimica</name>
    <dbReference type="NCBI Taxonomy" id="1805933"/>
    <lineage>
        <taxon>Bacteria</taxon>
        <taxon>Pseudomonadati</taxon>
        <taxon>Pseudomonadota</taxon>
        <taxon>Gammaproteobacteria</taxon>
        <taxon>Enterobacterales</taxon>
        <taxon>Yersiniaceae</taxon>
        <taxon>Rahnella</taxon>
    </lineage>
</organism>
<accession>A0A2L1UPU2</accession>
<dbReference type="EMBL" id="CP019062">
    <property type="protein sequence ID" value="AVF34848.1"/>
    <property type="molecule type" value="Genomic_DNA"/>
</dbReference>
<evidence type="ECO:0000313" key="2">
    <source>
        <dbReference type="EMBL" id="AVF34848.1"/>
    </source>
</evidence>
<reference evidence="3" key="1">
    <citation type="submission" date="2017-01" db="EMBL/GenBank/DDBJ databases">
        <title>Genome sequence of Rouxiella sp. ERMR1:05.</title>
        <authorList>
            <person name="Kumar R."/>
            <person name="Singh D."/>
            <person name="Kumar S."/>
        </authorList>
    </citation>
    <scope>NUCLEOTIDE SEQUENCE [LARGE SCALE GENOMIC DNA]</scope>
    <source>
        <strain evidence="3">ERMR1:05</strain>
    </source>
</reference>
<feature type="region of interest" description="Disordered" evidence="1">
    <location>
        <begin position="1"/>
        <end position="121"/>
    </location>
</feature>
<evidence type="ECO:0000256" key="1">
    <source>
        <dbReference type="SAM" id="MobiDB-lite"/>
    </source>
</evidence>
<evidence type="ECO:0000313" key="3">
    <source>
        <dbReference type="Proteomes" id="UP000239197"/>
    </source>
</evidence>
<keyword evidence="3" id="KW-1185">Reference proteome</keyword>
<dbReference type="Proteomes" id="UP000239197">
    <property type="component" value="Chromosome"/>
</dbReference>
<name>A0A2L1UPU2_9GAMM</name>
<feature type="compositionally biased region" description="Acidic residues" evidence="1">
    <location>
        <begin position="85"/>
        <end position="108"/>
    </location>
</feature>
<proteinExistence type="predicted"/>
<gene>
    <name evidence="2" type="ORF">BV494_07835</name>
</gene>
<dbReference type="RefSeq" id="WP_192938102.1">
    <property type="nucleotide sequence ID" value="NZ_CP019062.1"/>
</dbReference>
<feature type="compositionally biased region" description="Acidic residues" evidence="1">
    <location>
        <begin position="59"/>
        <end position="70"/>
    </location>
</feature>